<dbReference type="PANTHER" id="PTHR34136:SF1">
    <property type="entry name" value="UDP-N-ACETYL-D-MANNOSAMINURONIC ACID TRANSFERASE"/>
    <property type="match status" value="1"/>
</dbReference>
<keyword evidence="2" id="KW-0808">Transferase</keyword>
<dbReference type="InterPro" id="IPR004629">
    <property type="entry name" value="WecG_TagA_CpsF"/>
</dbReference>
<evidence type="ECO:0000313" key="3">
    <source>
        <dbReference type="EMBL" id="RDX01547.1"/>
    </source>
</evidence>
<dbReference type="NCBIfam" id="TIGR00696">
    <property type="entry name" value="wecG_tagA_cpsF"/>
    <property type="match status" value="1"/>
</dbReference>
<protein>
    <recommendedName>
        <fullName evidence="5">UDP-N-acetyl-D-mannosamine transferase</fullName>
    </recommendedName>
</protein>
<keyword evidence="1" id="KW-0328">Glycosyltransferase</keyword>
<evidence type="ECO:0000256" key="2">
    <source>
        <dbReference type="ARBA" id="ARBA00022679"/>
    </source>
</evidence>
<gene>
    <name evidence="3" type="ORF">UR08_09960</name>
</gene>
<comment type="caution">
    <text evidence="3">The sequence shown here is derived from an EMBL/GenBank/DDBJ whole genome shotgun (WGS) entry which is preliminary data.</text>
</comment>
<dbReference type="GO" id="GO:0016758">
    <property type="term" value="F:hexosyltransferase activity"/>
    <property type="evidence" value="ECO:0007669"/>
    <property type="project" value="TreeGrafter"/>
</dbReference>
<dbReference type="PANTHER" id="PTHR34136">
    <property type="match status" value="1"/>
</dbReference>
<evidence type="ECO:0008006" key="5">
    <source>
        <dbReference type="Google" id="ProtNLM"/>
    </source>
</evidence>
<dbReference type="Pfam" id="PF03808">
    <property type="entry name" value="Glyco_tran_WecG"/>
    <property type="match status" value="1"/>
</dbReference>
<dbReference type="AlphaFoldDB" id="A0A3D8TS72"/>
<reference evidence="4" key="1">
    <citation type="submission" date="2015-04" db="EMBL/GenBank/DDBJ databases">
        <authorList>
            <person name="Schardt J."/>
            <person name="Mueller-Herbst S."/>
            <person name="Scherer S."/>
            <person name="Huptas C."/>
        </authorList>
    </citation>
    <scope>NUCLEOTIDE SEQUENCE [LARGE SCALE GENOMIC DNA]</scope>
    <source>
        <strain evidence="4">Kiel-L1</strain>
    </source>
</reference>
<name>A0A3D8TS72_9LIST</name>
<evidence type="ECO:0000313" key="4">
    <source>
        <dbReference type="Proteomes" id="UP000257055"/>
    </source>
</evidence>
<dbReference type="CDD" id="cd06533">
    <property type="entry name" value="Glyco_transf_WecG_TagA"/>
    <property type="match status" value="1"/>
</dbReference>
<organism evidence="3 4">
    <name type="scientific">Listeria kieliensis</name>
    <dbReference type="NCBI Taxonomy" id="1621700"/>
    <lineage>
        <taxon>Bacteria</taxon>
        <taxon>Bacillati</taxon>
        <taxon>Bacillota</taxon>
        <taxon>Bacilli</taxon>
        <taxon>Bacillales</taxon>
        <taxon>Listeriaceae</taxon>
        <taxon>Listeria</taxon>
    </lineage>
</organism>
<accession>A0A3D8TS72</accession>
<dbReference type="Proteomes" id="UP000257055">
    <property type="component" value="Unassembled WGS sequence"/>
</dbReference>
<keyword evidence="4" id="KW-1185">Reference proteome</keyword>
<dbReference type="EMBL" id="LARY01000002">
    <property type="protein sequence ID" value="RDX01547.1"/>
    <property type="molecule type" value="Genomic_DNA"/>
</dbReference>
<evidence type="ECO:0000256" key="1">
    <source>
        <dbReference type="ARBA" id="ARBA00022676"/>
    </source>
</evidence>
<sequence length="240" mass="27592">MSETLEEIERIIDARKPTQHVVINANKINLMYQDEKLRQIVNSAPLINADGSSILLAGKILGHKIPERVTGIDLFEKLLDISVVKGYRPFFLGATQEVIETLQTHFQEKYPNMSFAGFRNGYFQTEESSEVVRQIRESKADILFLGFSSPQKEYWANEYLNELDVPFVMGVGGSFDVIAGKTTRAPKWMQKLGMEWFYRFIQEPKRMFKRYFVGNLQFLGHICKAKVQGLQKKRGNKSAN</sequence>
<proteinExistence type="predicted"/>